<evidence type="ECO:0000256" key="6">
    <source>
        <dbReference type="ARBA" id="ARBA00022840"/>
    </source>
</evidence>
<keyword evidence="6 8" id="KW-0067">ATP-binding</keyword>
<dbReference type="GO" id="GO:0004592">
    <property type="term" value="F:pantoate-beta-alanine ligase activity"/>
    <property type="evidence" value="ECO:0007669"/>
    <property type="project" value="UniProtKB-UniRule"/>
</dbReference>
<dbReference type="EMBL" id="CP049075">
    <property type="protein sequence ID" value="QLI05871.1"/>
    <property type="molecule type" value="Genomic_DNA"/>
</dbReference>
<keyword evidence="4 8" id="KW-0566">Pantothenate biosynthesis</keyword>
<dbReference type="RefSeq" id="WP_179975013.1">
    <property type="nucleotide sequence ID" value="NZ_CP049075.1"/>
</dbReference>
<dbReference type="Proteomes" id="UP000509414">
    <property type="component" value="Chromosome"/>
</dbReference>
<dbReference type="InterPro" id="IPR003721">
    <property type="entry name" value="Pantoate_ligase"/>
</dbReference>
<dbReference type="InterPro" id="IPR042176">
    <property type="entry name" value="Pantoate_ligase_C"/>
</dbReference>
<dbReference type="AlphaFoldDB" id="A0A7H9CJS1"/>
<dbReference type="InterPro" id="IPR004821">
    <property type="entry name" value="Cyt_trans-like"/>
</dbReference>
<evidence type="ECO:0000313" key="10">
    <source>
        <dbReference type="Proteomes" id="UP000509414"/>
    </source>
</evidence>
<feature type="binding site" evidence="8">
    <location>
        <position position="151"/>
    </location>
    <ligand>
        <name>(R)-pantoate</name>
        <dbReference type="ChEBI" id="CHEBI:15980"/>
    </ligand>
</feature>
<dbReference type="GO" id="GO:0005524">
    <property type="term" value="F:ATP binding"/>
    <property type="evidence" value="ECO:0007669"/>
    <property type="project" value="UniProtKB-KW"/>
</dbReference>
<evidence type="ECO:0000256" key="8">
    <source>
        <dbReference type="HAMAP-Rule" id="MF_00158"/>
    </source>
</evidence>
<dbReference type="NCBIfam" id="TIGR00125">
    <property type="entry name" value="cyt_tran_rel"/>
    <property type="match status" value="1"/>
</dbReference>
<comment type="similarity">
    <text evidence="2 8">Belongs to the pantothenate synthetase family.</text>
</comment>
<comment type="pathway">
    <text evidence="1 8">Cofactor biosynthesis; (R)-pantothenate biosynthesis; (R)-pantothenate from (R)-pantoate and beta-alanine: step 1/1.</text>
</comment>
<evidence type="ECO:0000256" key="1">
    <source>
        <dbReference type="ARBA" id="ARBA00004990"/>
    </source>
</evidence>
<gene>
    <name evidence="8 9" type="primary">panC</name>
    <name evidence="9" type="ORF">CINF_1386</name>
</gene>
<comment type="subunit">
    <text evidence="8">Homodimer.</text>
</comment>
<name>A0A7H9CJS1_9BACT</name>
<dbReference type="PANTHER" id="PTHR21299">
    <property type="entry name" value="CYTIDYLATE KINASE/PANTOATE-BETA-ALANINE LIGASE"/>
    <property type="match status" value="1"/>
</dbReference>
<dbReference type="Gene3D" id="3.30.1300.10">
    <property type="entry name" value="Pantoate-beta-alanine ligase, C-terminal domain"/>
    <property type="match status" value="1"/>
</dbReference>
<comment type="subcellular location">
    <subcellularLocation>
        <location evidence="8">Cytoplasm</location>
    </subcellularLocation>
</comment>
<dbReference type="EC" id="6.3.2.1" evidence="8"/>
<accession>A0A7H9CJS1</accession>
<reference evidence="9 10" key="1">
    <citation type="submission" date="2020-02" db="EMBL/GenBank/DDBJ databases">
        <title>Complete genome sequence of the novel Campylobacter species Candidatus Campylobacter infans.</title>
        <authorList>
            <person name="Duim B."/>
            <person name="Zomer A."/>
            <person name="van der Graaf L."/>
            <person name="Wagenaar J."/>
        </authorList>
    </citation>
    <scope>NUCLEOTIDE SEQUENCE [LARGE SCALE GENOMIC DNA]</scope>
    <source>
        <strain evidence="9 10">19S00001</strain>
    </source>
</reference>
<feature type="binding site" evidence="8">
    <location>
        <position position="59"/>
    </location>
    <ligand>
        <name>(R)-pantoate</name>
        <dbReference type="ChEBI" id="CHEBI:15980"/>
    </ligand>
</feature>
<keyword evidence="10" id="KW-1185">Reference proteome</keyword>
<evidence type="ECO:0000313" key="9">
    <source>
        <dbReference type="EMBL" id="QLI05871.1"/>
    </source>
</evidence>
<feature type="binding site" evidence="8">
    <location>
        <begin position="182"/>
        <end position="185"/>
    </location>
    <ligand>
        <name>ATP</name>
        <dbReference type="ChEBI" id="CHEBI:30616"/>
    </ligand>
</feature>
<protein>
    <recommendedName>
        <fullName evidence="8">Pantothenate synthetase</fullName>
        <shortName evidence="8">PS</shortName>
        <ecNumber evidence="8">6.3.2.1</ecNumber>
    </recommendedName>
    <alternativeName>
        <fullName evidence="8">Pantoate--beta-alanine ligase</fullName>
    </alternativeName>
    <alternativeName>
        <fullName evidence="8">Pantoate-activating enzyme</fullName>
    </alternativeName>
</protein>
<sequence>MQILRTIQELKAWRKALNTNDIGFVPTMGALHNGHASLIQKATSENSAVIVSIFVNPKQFLAGEDYTQYPRKEQADLAMAKGCGASACFLPSEDEFYSGDDTLISAPKELASVLEGQIRPGHFDGVCRVLNKFFNLIKPQRAYFGQKDAQQLLIVQKMVKDFFIDIEIKACQIVREADGLAISSRNAYLNEAELLEALKLSRALKKAKSLIDLGTLSSAEIKKAMKEILEPLEIDYIAITDKNLIARDNVVLDNTLILLAVRVGKTRLIDNIWV</sequence>
<feature type="binding site" evidence="8">
    <location>
        <position position="59"/>
    </location>
    <ligand>
        <name>beta-alanine</name>
        <dbReference type="ChEBI" id="CHEBI:57966"/>
    </ligand>
</feature>
<dbReference type="GO" id="GO:0015940">
    <property type="term" value="P:pantothenate biosynthetic process"/>
    <property type="evidence" value="ECO:0007669"/>
    <property type="project" value="UniProtKB-UniRule"/>
</dbReference>
<comment type="function">
    <text evidence="8">Catalyzes the condensation of pantoate with beta-alanine in an ATP-dependent reaction via a pantoyl-adenylate intermediate.</text>
</comment>
<dbReference type="NCBIfam" id="TIGR00018">
    <property type="entry name" value="panC"/>
    <property type="match status" value="1"/>
</dbReference>
<comment type="miscellaneous">
    <text evidence="8">The reaction proceeds by a bi uni uni bi ping pong mechanism.</text>
</comment>
<keyword evidence="8" id="KW-0963">Cytoplasm</keyword>
<feature type="binding site" evidence="8">
    <location>
        <begin position="28"/>
        <end position="35"/>
    </location>
    <ligand>
        <name>ATP</name>
        <dbReference type="ChEBI" id="CHEBI:30616"/>
    </ligand>
</feature>
<keyword evidence="5 8" id="KW-0547">Nucleotide-binding</keyword>
<dbReference type="SUPFAM" id="SSF52374">
    <property type="entry name" value="Nucleotidylyl transferase"/>
    <property type="match status" value="1"/>
</dbReference>
<proteinExistence type="inferred from homology"/>
<dbReference type="GO" id="GO:0005829">
    <property type="term" value="C:cytosol"/>
    <property type="evidence" value="ECO:0007669"/>
    <property type="project" value="TreeGrafter"/>
</dbReference>
<feature type="binding site" evidence="8">
    <location>
        <position position="174"/>
    </location>
    <ligand>
        <name>ATP</name>
        <dbReference type="ChEBI" id="CHEBI:30616"/>
    </ligand>
</feature>
<dbReference type="KEGG" id="cinf:CINF_1386"/>
<evidence type="ECO:0000256" key="7">
    <source>
        <dbReference type="ARBA" id="ARBA00048258"/>
    </source>
</evidence>
<evidence type="ECO:0000256" key="4">
    <source>
        <dbReference type="ARBA" id="ARBA00022655"/>
    </source>
</evidence>
<dbReference type="Pfam" id="PF02569">
    <property type="entry name" value="Pantoate_ligase"/>
    <property type="match status" value="1"/>
</dbReference>
<feature type="binding site" evidence="8">
    <location>
        <begin position="145"/>
        <end position="148"/>
    </location>
    <ligand>
        <name>ATP</name>
        <dbReference type="ChEBI" id="CHEBI:30616"/>
    </ligand>
</feature>
<dbReference type="InterPro" id="IPR014729">
    <property type="entry name" value="Rossmann-like_a/b/a_fold"/>
</dbReference>
<evidence type="ECO:0000256" key="3">
    <source>
        <dbReference type="ARBA" id="ARBA00022598"/>
    </source>
</evidence>
<organism evidence="9 10">
    <name type="scientific">Candidatus Campylobacter infans</name>
    <dbReference type="NCBI Taxonomy" id="2561898"/>
    <lineage>
        <taxon>Bacteria</taxon>
        <taxon>Pseudomonadati</taxon>
        <taxon>Campylobacterota</taxon>
        <taxon>Epsilonproteobacteria</taxon>
        <taxon>Campylobacterales</taxon>
        <taxon>Campylobacteraceae</taxon>
        <taxon>Campylobacter</taxon>
    </lineage>
</organism>
<dbReference type="PANTHER" id="PTHR21299:SF1">
    <property type="entry name" value="PANTOATE--BETA-ALANINE LIGASE"/>
    <property type="match status" value="1"/>
</dbReference>
<evidence type="ECO:0000256" key="2">
    <source>
        <dbReference type="ARBA" id="ARBA00009256"/>
    </source>
</evidence>
<keyword evidence="3 8" id="KW-0436">Ligase</keyword>
<dbReference type="Gene3D" id="3.40.50.620">
    <property type="entry name" value="HUPs"/>
    <property type="match status" value="1"/>
</dbReference>
<comment type="catalytic activity">
    <reaction evidence="7 8">
        <text>(R)-pantoate + beta-alanine + ATP = (R)-pantothenate + AMP + diphosphate + H(+)</text>
        <dbReference type="Rhea" id="RHEA:10912"/>
        <dbReference type="ChEBI" id="CHEBI:15378"/>
        <dbReference type="ChEBI" id="CHEBI:15980"/>
        <dbReference type="ChEBI" id="CHEBI:29032"/>
        <dbReference type="ChEBI" id="CHEBI:30616"/>
        <dbReference type="ChEBI" id="CHEBI:33019"/>
        <dbReference type="ChEBI" id="CHEBI:57966"/>
        <dbReference type="ChEBI" id="CHEBI:456215"/>
        <dbReference type="EC" id="6.3.2.1"/>
    </reaction>
</comment>
<evidence type="ECO:0000256" key="5">
    <source>
        <dbReference type="ARBA" id="ARBA00022741"/>
    </source>
</evidence>
<feature type="active site" description="Proton donor" evidence="8">
    <location>
        <position position="35"/>
    </location>
</feature>
<dbReference type="UniPathway" id="UPA00028">
    <property type="reaction ID" value="UER00005"/>
</dbReference>
<dbReference type="HAMAP" id="MF_00158">
    <property type="entry name" value="PanC"/>
    <property type="match status" value="1"/>
</dbReference>
<dbReference type="CDD" id="cd00560">
    <property type="entry name" value="PanC"/>
    <property type="match status" value="1"/>
</dbReference>